<protein>
    <submittedName>
        <fullName evidence="2">Uncharacterized protein</fullName>
    </submittedName>
</protein>
<feature type="compositionally biased region" description="Basic and acidic residues" evidence="1">
    <location>
        <begin position="121"/>
        <end position="130"/>
    </location>
</feature>
<organism evidence="2 3">
    <name type="scientific">Ustilago trichophora</name>
    <dbReference type="NCBI Taxonomy" id="86804"/>
    <lineage>
        <taxon>Eukaryota</taxon>
        <taxon>Fungi</taxon>
        <taxon>Dikarya</taxon>
        <taxon>Basidiomycota</taxon>
        <taxon>Ustilaginomycotina</taxon>
        <taxon>Ustilaginomycetes</taxon>
        <taxon>Ustilaginales</taxon>
        <taxon>Ustilaginaceae</taxon>
        <taxon>Ustilago</taxon>
    </lineage>
</organism>
<proteinExistence type="predicted"/>
<reference evidence="2 3" key="1">
    <citation type="submission" date="2018-03" db="EMBL/GenBank/DDBJ databases">
        <authorList>
            <person name="Guldener U."/>
        </authorList>
    </citation>
    <scope>NUCLEOTIDE SEQUENCE [LARGE SCALE GENOMIC DNA]</scope>
    <source>
        <strain evidence="2 3">NBRC100155</strain>
    </source>
</reference>
<dbReference type="EMBL" id="OOIN01000043">
    <property type="protein sequence ID" value="SPO32159.1"/>
    <property type="molecule type" value="Genomic_DNA"/>
</dbReference>
<feature type="compositionally biased region" description="Basic residues" evidence="1">
    <location>
        <begin position="13"/>
        <end position="26"/>
    </location>
</feature>
<accession>A0A5C3ES26</accession>
<evidence type="ECO:0000313" key="2">
    <source>
        <dbReference type="EMBL" id="SPO32159.1"/>
    </source>
</evidence>
<evidence type="ECO:0000313" key="3">
    <source>
        <dbReference type="Proteomes" id="UP000324022"/>
    </source>
</evidence>
<dbReference type="AlphaFoldDB" id="A0A5C3ES26"/>
<sequence>MNSDGPAGAGRGRPSHARGHRPHRGGRGGDRGRGRGGGGGGGGRGGYAGHRGGRGGRGGGHSHRIPPAPLGDPSLDPQLAPKPPHPGYFHTSFLENPWYDLEKKLDIPHLKPIISTQEVQSRADADHAEALPEEPSAAPQEAAVATEPSPP</sequence>
<feature type="region of interest" description="Disordered" evidence="1">
    <location>
        <begin position="1"/>
        <end position="91"/>
    </location>
</feature>
<evidence type="ECO:0000256" key="1">
    <source>
        <dbReference type="SAM" id="MobiDB-lite"/>
    </source>
</evidence>
<dbReference type="Proteomes" id="UP000324022">
    <property type="component" value="Unassembled WGS sequence"/>
</dbReference>
<feature type="compositionally biased region" description="Gly residues" evidence="1">
    <location>
        <begin position="35"/>
        <end position="59"/>
    </location>
</feature>
<dbReference type="OrthoDB" id="10258202at2759"/>
<name>A0A5C3ES26_9BASI</name>
<keyword evidence="3" id="KW-1185">Reference proteome</keyword>
<gene>
    <name evidence="2" type="ORF">UTRI_02716</name>
</gene>
<feature type="compositionally biased region" description="Low complexity" evidence="1">
    <location>
        <begin position="133"/>
        <end position="151"/>
    </location>
</feature>
<feature type="region of interest" description="Disordered" evidence="1">
    <location>
        <begin position="118"/>
        <end position="151"/>
    </location>
</feature>